<feature type="domain" description="EMC1 first beta-propeller" evidence="14">
    <location>
        <begin position="27"/>
        <end position="405"/>
    </location>
</feature>
<dbReference type="RefSeq" id="XP_013409711.1">
    <property type="nucleotide sequence ID" value="XM_013554257.1"/>
</dbReference>
<keyword evidence="5 11" id="KW-0812">Transmembrane</keyword>
<evidence type="ECO:0000256" key="9">
    <source>
        <dbReference type="ARBA" id="ARBA00023136"/>
    </source>
</evidence>
<dbReference type="InterPro" id="IPR011047">
    <property type="entry name" value="Quinoprotein_ADH-like_sf"/>
</dbReference>
<dbReference type="SUPFAM" id="SSF50998">
    <property type="entry name" value="Quinoprotein alcohol dehydrogenase-like"/>
    <property type="match status" value="1"/>
</dbReference>
<dbReference type="OrthoDB" id="28092at2759"/>
<evidence type="ECO:0000256" key="7">
    <source>
        <dbReference type="ARBA" id="ARBA00022824"/>
    </source>
</evidence>
<evidence type="ECO:0000256" key="11">
    <source>
        <dbReference type="SAM" id="Phobius"/>
    </source>
</evidence>
<dbReference type="AlphaFoldDB" id="A0A1S3JHU9"/>
<feature type="transmembrane region" description="Helical" evidence="11">
    <location>
        <begin position="934"/>
        <end position="952"/>
    </location>
</feature>
<dbReference type="Pfam" id="PF25293">
    <property type="entry name" value="Beta-prop_EMC1_N"/>
    <property type="match status" value="1"/>
</dbReference>
<keyword evidence="8 11" id="KW-1133">Transmembrane helix</keyword>
<proteinExistence type="inferred from homology"/>
<evidence type="ECO:0000256" key="6">
    <source>
        <dbReference type="ARBA" id="ARBA00022729"/>
    </source>
</evidence>
<comment type="subunit">
    <text evidence="3">Component of the ER membrane protein complex (EMC).</text>
</comment>
<sequence length="967" mass="106721">MAASMPQVSVCCISLILLFLASLCQGLYEDQIGKFDWKQEYVGEVSHLNFEGKRLLVGTKHNVVASLNARNGQIVWRQVLEEDSRGRIDALLVKDKIAITVSGNDHIRSWDVEYGGLNWEEPLDGAPDAPEAQACLMGSSQDTMVVLSAGKLLAFNVNGQELFRKVLPSSDGAIHKFLHCGRTEINVIGVVPNSHVSIATYSDSGNVQSQSPVPADWVKKDTRCLLIADGHLVCYEPQLSSLRTLALKKGQAFSTTLLQELGLQGQAVKLTSLNHRNMFVVQLSASHLALLSVGTDAVKLVLNLPKVSAVSVSSSGDIEDTLVTIGRQGTENAVIRCLNLKTLKEIPEISQEVHLAHHHGTPVGIQGFFFKKRDGSTGHRTVVLSEDQSIVMFQQGGKMSWIREEAISSILSVEMVDLPVSENQAKYEDEFGAQQDDIGTKFVKRLTTQLSQVKSFVVHLQQQLLKGPRHQYLEEDNEFNEDEELTRDEFSINKMIVAVTAPGKLFGIESSTGRIIWRHLLPALVPFERQGKQLLLLFVQRTTAHFPNPPQCAVLGRHKVSGHGLLYLFDPITGIPTAGTPAEGADTGYRVVQATTLGVTDDHHLKGLFILDAELKVHVYPEHVKGHVKAVQSTLFLFNADVNTGLITGYRIQEDIKTQSLHAVELWTINLPKETQTITNVVGKRPTEHVHSPGKPLADRSVLYKYLNPNLVAITAEGETEDSQQKVSGVLNIYLVDSVTGDMIFQASHKKARGPVHLVHTENWVVYNYWNEKNRRNEITVVELYEGTSQTNATVFSSLHPPPPPIVGRQSYILPHGISAMADTITEMGITAKSVLLAFTTGNVAEVSKFMLDPRRPLNPTMADREEGIPPYIPELLVAFEAMINYNQTVLKVHGIQTAAAGLESTSLSLVYGLDLFFTQVTPSRKYDVLKEDFDYFFISAVLIGMIVVSVVSQKLAARKALNRAWT</sequence>
<accession>A0A1S3JHU9</accession>
<protein>
    <recommendedName>
        <fullName evidence="4">ER membrane protein complex subunit 1</fullName>
    </recommendedName>
</protein>
<evidence type="ECO:0000256" key="10">
    <source>
        <dbReference type="ARBA" id="ARBA00023180"/>
    </source>
</evidence>
<evidence type="ECO:0000313" key="15">
    <source>
        <dbReference type="Proteomes" id="UP000085678"/>
    </source>
</evidence>
<comment type="subcellular location">
    <subcellularLocation>
        <location evidence="1">Endoplasmic reticulum membrane</location>
        <topology evidence="1">Single-pass type I membrane protein</topology>
    </subcellularLocation>
</comment>
<keyword evidence="9 11" id="KW-0472">Membrane</keyword>
<evidence type="ECO:0000256" key="4">
    <source>
        <dbReference type="ARBA" id="ARBA00020824"/>
    </source>
</evidence>
<evidence type="ECO:0000256" key="2">
    <source>
        <dbReference type="ARBA" id="ARBA00007904"/>
    </source>
</evidence>
<evidence type="ECO:0000256" key="5">
    <source>
        <dbReference type="ARBA" id="ARBA00022692"/>
    </source>
</evidence>
<feature type="chain" id="PRO_5010270063" description="ER membrane protein complex subunit 1" evidence="12">
    <location>
        <begin position="27"/>
        <end position="967"/>
    </location>
</feature>
<evidence type="ECO:0000313" key="16">
    <source>
        <dbReference type="RefSeq" id="XP_013409711.1"/>
    </source>
</evidence>
<evidence type="ECO:0000259" key="14">
    <source>
        <dbReference type="Pfam" id="PF25293"/>
    </source>
</evidence>
<name>A0A1S3JHU9_LINAN</name>
<feature type="signal peptide" evidence="12">
    <location>
        <begin position="1"/>
        <end position="26"/>
    </location>
</feature>
<keyword evidence="15" id="KW-1185">Reference proteome</keyword>
<evidence type="ECO:0000259" key="13">
    <source>
        <dbReference type="Pfam" id="PF07774"/>
    </source>
</evidence>
<dbReference type="InterPro" id="IPR058545">
    <property type="entry name" value="Beta-prop_EMC1_1st"/>
</dbReference>
<evidence type="ECO:0000256" key="12">
    <source>
        <dbReference type="SAM" id="SignalP"/>
    </source>
</evidence>
<evidence type="ECO:0000256" key="8">
    <source>
        <dbReference type="ARBA" id="ARBA00022989"/>
    </source>
</evidence>
<dbReference type="GO" id="GO:0072546">
    <property type="term" value="C:EMC complex"/>
    <property type="evidence" value="ECO:0007669"/>
    <property type="project" value="InterPro"/>
</dbReference>
<evidence type="ECO:0000256" key="3">
    <source>
        <dbReference type="ARBA" id="ARBA00011276"/>
    </source>
</evidence>
<keyword evidence="6 12" id="KW-0732">Signal</keyword>
<reference evidence="16" key="1">
    <citation type="submission" date="2025-08" db="UniProtKB">
        <authorList>
            <consortium name="RefSeq"/>
        </authorList>
    </citation>
    <scope>IDENTIFICATION</scope>
    <source>
        <tissue evidence="16">Gonads</tissue>
    </source>
</reference>
<feature type="domain" description="ER membrane protein complex subunit 1 C-terminal" evidence="13">
    <location>
        <begin position="761"/>
        <end position="966"/>
    </location>
</feature>
<comment type="similarity">
    <text evidence="2">Belongs to the EMC1 family.</text>
</comment>
<dbReference type="Pfam" id="PF07774">
    <property type="entry name" value="EMC1_C"/>
    <property type="match status" value="1"/>
</dbReference>
<evidence type="ECO:0000256" key="1">
    <source>
        <dbReference type="ARBA" id="ARBA00004115"/>
    </source>
</evidence>
<dbReference type="Gene3D" id="2.130.10.10">
    <property type="entry name" value="YVTN repeat-like/Quinoprotein amine dehydrogenase"/>
    <property type="match status" value="1"/>
</dbReference>
<dbReference type="PANTHER" id="PTHR21573:SF0">
    <property type="entry name" value="ER MEMBRANE PROTEIN COMPLEX SUBUNIT 1"/>
    <property type="match status" value="1"/>
</dbReference>
<keyword evidence="7" id="KW-0256">Endoplasmic reticulum</keyword>
<dbReference type="InterPro" id="IPR026895">
    <property type="entry name" value="EMC1"/>
</dbReference>
<dbReference type="InterPro" id="IPR015943">
    <property type="entry name" value="WD40/YVTN_repeat-like_dom_sf"/>
</dbReference>
<keyword evidence="10" id="KW-0325">Glycoprotein</keyword>
<gene>
    <name evidence="16" type="primary">LOC106173207</name>
</gene>
<dbReference type="InterPro" id="IPR011678">
    <property type="entry name" value="EMC1_C"/>
</dbReference>
<dbReference type="Proteomes" id="UP000085678">
    <property type="component" value="Unplaced"/>
</dbReference>
<dbReference type="GeneID" id="106173207"/>
<dbReference type="GO" id="GO:0034975">
    <property type="term" value="P:protein folding in endoplasmic reticulum"/>
    <property type="evidence" value="ECO:0007669"/>
    <property type="project" value="TreeGrafter"/>
</dbReference>
<dbReference type="PANTHER" id="PTHR21573">
    <property type="entry name" value="ER MEMBRANE PROTEIN COMPLEX SUBUNIT 1"/>
    <property type="match status" value="1"/>
</dbReference>
<organism evidence="15 16">
    <name type="scientific">Lingula anatina</name>
    <name type="common">Brachiopod</name>
    <name type="synonym">Lingula unguis</name>
    <dbReference type="NCBI Taxonomy" id="7574"/>
    <lineage>
        <taxon>Eukaryota</taxon>
        <taxon>Metazoa</taxon>
        <taxon>Spiralia</taxon>
        <taxon>Lophotrochozoa</taxon>
        <taxon>Brachiopoda</taxon>
        <taxon>Linguliformea</taxon>
        <taxon>Lingulata</taxon>
        <taxon>Lingulida</taxon>
        <taxon>Linguloidea</taxon>
        <taxon>Lingulidae</taxon>
        <taxon>Lingula</taxon>
    </lineage>
</organism>